<reference evidence="4" key="2">
    <citation type="submission" date="2020-07" db="EMBL/GenBank/DDBJ databases">
        <authorList>
            <person name="Vera ALvarez R."/>
            <person name="Arias-Moreno D.M."/>
            <person name="Jimenez-Jacinto V."/>
            <person name="Jimenez-Bremont J.F."/>
            <person name="Swaminathan K."/>
            <person name="Moose S.P."/>
            <person name="Guerrero-Gonzalez M.L."/>
            <person name="Marino-Ramirez L."/>
            <person name="Landsman D."/>
            <person name="Rodriguez-Kessler M."/>
            <person name="Delgado-Sanchez P."/>
        </authorList>
    </citation>
    <scope>NUCLEOTIDE SEQUENCE</scope>
    <source>
        <tissue evidence="4">Cladode</tissue>
    </source>
</reference>
<dbReference type="PANTHER" id="PTHR10694:SF54">
    <property type="entry name" value="INACTIVE LYSINE-SPECIFIC DEMETHYLASE JMJ19-RELATED"/>
    <property type="match status" value="1"/>
</dbReference>
<feature type="transmembrane region" description="Helical" evidence="2">
    <location>
        <begin position="404"/>
        <end position="427"/>
    </location>
</feature>
<keyword evidence="2" id="KW-1133">Transmembrane helix</keyword>
<keyword evidence="2" id="KW-0472">Membrane</keyword>
<dbReference type="GO" id="GO:0034647">
    <property type="term" value="F:histone H3K4me/H3K4me2/H3K4me3 demethylase activity"/>
    <property type="evidence" value="ECO:0007669"/>
    <property type="project" value="TreeGrafter"/>
</dbReference>
<protein>
    <recommendedName>
        <fullName evidence="3">JmjN domain-containing protein</fullName>
    </recommendedName>
</protein>
<dbReference type="PANTHER" id="PTHR10694">
    <property type="entry name" value="LYSINE-SPECIFIC DEMETHYLASE"/>
    <property type="match status" value="1"/>
</dbReference>
<dbReference type="SMART" id="SM00545">
    <property type="entry name" value="JmjN"/>
    <property type="match status" value="1"/>
</dbReference>
<feature type="domain" description="JmjN" evidence="3">
    <location>
        <begin position="142"/>
        <end position="183"/>
    </location>
</feature>
<dbReference type="GO" id="GO:0000785">
    <property type="term" value="C:chromatin"/>
    <property type="evidence" value="ECO:0007669"/>
    <property type="project" value="TreeGrafter"/>
</dbReference>
<evidence type="ECO:0000313" key="4">
    <source>
        <dbReference type="EMBL" id="MBA4666511.1"/>
    </source>
</evidence>
<dbReference type="Gene3D" id="2.60.120.650">
    <property type="entry name" value="Cupin"/>
    <property type="match status" value="1"/>
</dbReference>
<evidence type="ECO:0000259" key="3">
    <source>
        <dbReference type="PROSITE" id="PS51183"/>
    </source>
</evidence>
<dbReference type="AlphaFoldDB" id="A0A7C9AH53"/>
<dbReference type="Pfam" id="PF02375">
    <property type="entry name" value="JmjN"/>
    <property type="match status" value="1"/>
</dbReference>
<dbReference type="InterPro" id="IPR003349">
    <property type="entry name" value="JmjN"/>
</dbReference>
<sequence length="437" mass="49657">MHQSTRSHAEKRQEETLPVPPGFAPLPTFTLKRVETMDDPCPMAIESPHDLEISSVPASLDLDDIAAIKRNLKFELRPWIVHGEFHTEGESESESQQHDMSPLSKGRLPKGVVRGCADCSNCQKVSARWDPEGACSCLLEEAPVFCPCEEEFKDIFTYIDSIRQQAEPYGLCRIIPPPSWRSPCFIEEDDIWQSCKFSAQIQRVNELQNHGSSEKASVTHETRNVKRRKLDYEFGDGCAANFISNECHEQDSQSESGPQFTLIAFKRYADYFQQHYFSTDADMSDPKVSPATNEKKRKPSELNIEGEYWRIIEKPTEEIEVLSAGNLDCRSFNCGFPVSPNPQEESDYTENHPSSWDLNYVSRLPGSLLSFETMDSFSHLAPCMHVGMCFSSLPWIRPLENIGYISYNICIWALLEYGMAFLAMISINSRQFRGSSL</sequence>
<reference evidence="4" key="1">
    <citation type="journal article" date="2013" name="J. Plant Res.">
        <title>Effect of fungi and light on seed germination of three Opuntia species from semiarid lands of central Mexico.</title>
        <authorList>
            <person name="Delgado-Sanchez P."/>
            <person name="Jimenez-Bremont J.F."/>
            <person name="Guerrero-Gonzalez Mde L."/>
            <person name="Flores J."/>
        </authorList>
    </citation>
    <scope>NUCLEOTIDE SEQUENCE</scope>
    <source>
        <tissue evidence="4">Cladode</tissue>
    </source>
</reference>
<proteinExistence type="predicted"/>
<accession>A0A7C9AH53</accession>
<keyword evidence="2" id="KW-0812">Transmembrane</keyword>
<feature type="region of interest" description="Disordered" evidence="1">
    <location>
        <begin position="1"/>
        <end position="25"/>
    </location>
</feature>
<dbReference type="GO" id="GO:0010468">
    <property type="term" value="P:regulation of gene expression"/>
    <property type="evidence" value="ECO:0007669"/>
    <property type="project" value="TreeGrafter"/>
</dbReference>
<organism evidence="4">
    <name type="scientific">Opuntia streptacantha</name>
    <name type="common">Prickly pear cactus</name>
    <name type="synonym">Opuntia cardona</name>
    <dbReference type="NCBI Taxonomy" id="393608"/>
    <lineage>
        <taxon>Eukaryota</taxon>
        <taxon>Viridiplantae</taxon>
        <taxon>Streptophyta</taxon>
        <taxon>Embryophyta</taxon>
        <taxon>Tracheophyta</taxon>
        <taxon>Spermatophyta</taxon>
        <taxon>Magnoliopsida</taxon>
        <taxon>eudicotyledons</taxon>
        <taxon>Gunneridae</taxon>
        <taxon>Pentapetalae</taxon>
        <taxon>Caryophyllales</taxon>
        <taxon>Cactineae</taxon>
        <taxon>Cactaceae</taxon>
        <taxon>Opuntioideae</taxon>
        <taxon>Opuntia</taxon>
    </lineage>
</organism>
<dbReference type="PROSITE" id="PS51183">
    <property type="entry name" value="JMJN"/>
    <property type="match status" value="1"/>
</dbReference>
<dbReference type="GO" id="GO:0005634">
    <property type="term" value="C:nucleus"/>
    <property type="evidence" value="ECO:0007669"/>
    <property type="project" value="TreeGrafter"/>
</dbReference>
<name>A0A7C9AH53_OPUST</name>
<evidence type="ECO:0000256" key="1">
    <source>
        <dbReference type="SAM" id="MobiDB-lite"/>
    </source>
</evidence>
<dbReference type="EMBL" id="GISG01231862">
    <property type="protein sequence ID" value="MBA4666511.1"/>
    <property type="molecule type" value="Transcribed_RNA"/>
</dbReference>
<evidence type="ECO:0000256" key="2">
    <source>
        <dbReference type="SAM" id="Phobius"/>
    </source>
</evidence>